<keyword evidence="10" id="KW-0175">Coiled coil</keyword>
<dbReference type="AlphaFoldDB" id="A0A163K223"/>
<keyword evidence="4" id="KW-0547">Nucleotide-binding</keyword>
<dbReference type="Gene3D" id="3.40.50.300">
    <property type="entry name" value="P-loop containing nucleotide triphosphate hydrolases"/>
    <property type="match status" value="1"/>
</dbReference>
<evidence type="ECO:0000256" key="10">
    <source>
        <dbReference type="SAM" id="Coils"/>
    </source>
</evidence>
<dbReference type="PANTHER" id="PTHR43381">
    <property type="entry name" value="TRANSLATION INITIATION FACTOR IF-2-RELATED"/>
    <property type="match status" value="1"/>
</dbReference>
<dbReference type="Pfam" id="PF04760">
    <property type="entry name" value="IF2_N"/>
    <property type="match status" value="1"/>
</dbReference>
<feature type="compositionally biased region" description="Polar residues" evidence="11">
    <location>
        <begin position="101"/>
        <end position="117"/>
    </location>
</feature>
<protein>
    <recommendedName>
        <fullName evidence="9">Translation initiation factor IF-2, mitochondrial</fullName>
    </recommendedName>
</protein>
<keyword evidence="8" id="KW-0342">GTP-binding</keyword>
<feature type="compositionally biased region" description="Basic and acidic residues" evidence="11">
    <location>
        <begin position="360"/>
        <end position="370"/>
    </location>
</feature>
<comment type="caution">
    <text evidence="12">The sequence shown here is derived from an EMBL/GenBank/DDBJ whole genome shotgun (WGS) entry which is preliminary data.</text>
</comment>
<dbReference type="PROSITE" id="PS51722">
    <property type="entry name" value="G_TR_2"/>
    <property type="match status" value="1"/>
</dbReference>
<dbReference type="InterPro" id="IPR036875">
    <property type="entry name" value="Znf_CCHC_sf"/>
</dbReference>
<dbReference type="Pfam" id="PF22042">
    <property type="entry name" value="EF-G_D2"/>
    <property type="match status" value="1"/>
</dbReference>
<dbReference type="CDD" id="cd03692">
    <property type="entry name" value="mtIF2_IVc"/>
    <property type="match status" value="1"/>
</dbReference>
<dbReference type="GO" id="GO:0005739">
    <property type="term" value="C:mitochondrion"/>
    <property type="evidence" value="ECO:0007669"/>
    <property type="project" value="UniProtKB-SubCell"/>
</dbReference>
<dbReference type="GO" id="GO:0003743">
    <property type="term" value="F:translation initiation factor activity"/>
    <property type="evidence" value="ECO:0007669"/>
    <property type="project" value="UniProtKB-KW"/>
</dbReference>
<feature type="compositionally biased region" description="Basic and acidic residues" evidence="11">
    <location>
        <begin position="133"/>
        <end position="142"/>
    </location>
</feature>
<keyword evidence="13" id="KW-1185">Reference proteome</keyword>
<accession>A0A163K223</accession>
<dbReference type="SUPFAM" id="SSF52540">
    <property type="entry name" value="P-loop containing nucleoside triphosphate hydrolases"/>
    <property type="match status" value="1"/>
</dbReference>
<sequence>MRRAQGFRVSSTRDICIFCATRQIATANAPLPASSAQRRYLNTSSRVHQAEAQLYKSDDAPPRPLTQAEQMRQALAAAQPAPSQSPPGGHTTPAQRMRESLGTQEPAWTQSPMQRQPPQDRRTPNRGGLFDGFGRDQNRDRSAPTARRLGSDSRFDSRPPQRDRFRVNMDSKPQFDTPAFGPGHLRRRNEPQATPAQSSREELRRPPPRAVSSRGKLDQTELDELLGNEFSQSRPPRPYQPLARNPNAQRKCFNCGSPDHLSAACPNKPTFRERPDAQRYTTGGKVMYQPPQFNRETSYQPQQAALDSLADAANEWVSKRGSKLEVEPRSYTVEEPRDNKARTIDRERRRSRFELDEEPMEVRNRYEQPQRRKASGRNNRRVSRFDEEDEVEDRVVDLKEQKRLRKEAKKAAQLEKAEPTPITLPEYISVANLAGMLRLRVEDFVTKLEELGFEDVQSTQVLNAEHAGLIAQEYNFEPSFIGAQEDGDLYAAPELTPEEYAELPARPPVVTIMGHVDHGKTTILDYMRSTSVAAGEFGGITQHIGAFSVPLANGKKITFLDTPGHSAFETMRARGANVTDIVILVVAADDSVMPQTVEAIKHAQAAKVPIIVAINKMDKQQADPDAVKLDLGRHGIEVEDFGGDVQAIPVSGKTGQGIPDLEEAISTLSELLDHRADPQANVEGTVLEGTTKKSGRVATVLVRSGTLRQGTALVAGTTWTRVRTLRNEAGVVVEEAGPGIAVEVDGWREQPIAGDEVLQAIDEQEASSVSELRIEKVERQQMARDMEAINIARREEAERREAEEAAKRAAEEGDAVVEEAEVKDKGPAVVSFIVKGDVSGSVEAVIDSVSALGNAEVSARILRYGVGPPSEFDIQHAADAEGHIINFNTTIPAHVAKLAEEKGVTIFDSNIIYRTVETIKDLLSEKLAPSIIQKVTGEVEIAAIFEISLGGKKKMKVAGSRVRNGVVERGNKARVLRGDTVVHDGIIENIRNQKKDVESMRKDTECGISFAAWDDFKIGDKIQCYEETQHKRTL</sequence>
<keyword evidence="7" id="KW-0496">Mitochondrion</keyword>
<dbReference type="NCBIfam" id="TIGR00231">
    <property type="entry name" value="small_GTP"/>
    <property type="match status" value="1"/>
</dbReference>
<dbReference type="SUPFAM" id="SSF57756">
    <property type="entry name" value="Retrovirus zinc finger-like domains"/>
    <property type="match status" value="1"/>
</dbReference>
<gene>
    <name evidence="12" type="ORF">ST47_g2126</name>
</gene>
<evidence type="ECO:0000256" key="9">
    <source>
        <dbReference type="ARBA" id="ARBA00044200"/>
    </source>
</evidence>
<comment type="subcellular location">
    <subcellularLocation>
        <location evidence="1">Mitochondrion</location>
    </subcellularLocation>
</comment>
<dbReference type="InterPro" id="IPR005225">
    <property type="entry name" value="Small_GTP-bd"/>
</dbReference>
<dbReference type="GO" id="GO:0008270">
    <property type="term" value="F:zinc ion binding"/>
    <property type="evidence" value="ECO:0007669"/>
    <property type="project" value="InterPro"/>
</dbReference>
<evidence type="ECO:0000256" key="5">
    <source>
        <dbReference type="ARBA" id="ARBA00022917"/>
    </source>
</evidence>
<dbReference type="InterPro" id="IPR001878">
    <property type="entry name" value="Znf_CCHC"/>
</dbReference>
<dbReference type="GO" id="GO:0003924">
    <property type="term" value="F:GTPase activity"/>
    <property type="evidence" value="ECO:0007669"/>
    <property type="project" value="InterPro"/>
</dbReference>
<dbReference type="GO" id="GO:0003676">
    <property type="term" value="F:nucleic acid binding"/>
    <property type="evidence" value="ECO:0007669"/>
    <property type="project" value="InterPro"/>
</dbReference>
<dbReference type="Pfam" id="PF00098">
    <property type="entry name" value="zf-CCHC"/>
    <property type="match status" value="1"/>
</dbReference>
<feature type="region of interest" description="Disordered" evidence="11">
    <location>
        <begin position="53"/>
        <end position="221"/>
    </location>
</feature>
<keyword evidence="6" id="KW-0809">Transit peptide</keyword>
<dbReference type="InterPro" id="IPR009000">
    <property type="entry name" value="Transl_B-barrel_sf"/>
</dbReference>
<dbReference type="PANTHER" id="PTHR43381:SF20">
    <property type="entry name" value="TRANSLATION INITIATION FACTOR IF-2, MITOCHONDRIAL"/>
    <property type="match status" value="1"/>
</dbReference>
<evidence type="ECO:0000256" key="8">
    <source>
        <dbReference type="ARBA" id="ARBA00023134"/>
    </source>
</evidence>
<dbReference type="HAMAP" id="MF_00100_B">
    <property type="entry name" value="IF_2_B"/>
    <property type="match status" value="1"/>
</dbReference>
<dbReference type="FunFam" id="3.40.50.300:FF:000019">
    <property type="entry name" value="Translation initiation factor IF-2"/>
    <property type="match status" value="1"/>
</dbReference>
<feature type="region of interest" description="Disordered" evidence="11">
    <location>
        <begin position="360"/>
        <end position="389"/>
    </location>
</feature>
<organism evidence="12 13">
    <name type="scientific">Didymella rabiei</name>
    <name type="common">Chickpea ascochyta blight fungus</name>
    <name type="synonym">Mycosphaerella rabiei</name>
    <dbReference type="NCBI Taxonomy" id="5454"/>
    <lineage>
        <taxon>Eukaryota</taxon>
        <taxon>Fungi</taxon>
        <taxon>Dikarya</taxon>
        <taxon>Ascomycota</taxon>
        <taxon>Pezizomycotina</taxon>
        <taxon>Dothideomycetes</taxon>
        <taxon>Pleosporomycetidae</taxon>
        <taxon>Pleosporales</taxon>
        <taxon>Pleosporineae</taxon>
        <taxon>Didymellaceae</taxon>
        <taxon>Ascochyta</taxon>
    </lineage>
</organism>
<dbReference type="Gene3D" id="2.40.30.10">
    <property type="entry name" value="Translation factors"/>
    <property type="match status" value="2"/>
</dbReference>
<dbReference type="FunFam" id="3.40.50.10050:FF:000001">
    <property type="entry name" value="Translation initiation factor IF-2"/>
    <property type="match status" value="1"/>
</dbReference>
<evidence type="ECO:0000256" key="11">
    <source>
        <dbReference type="SAM" id="MobiDB-lite"/>
    </source>
</evidence>
<name>A0A163K223_DIDRA</name>
<dbReference type="FunFam" id="2.40.30.10:FF:000008">
    <property type="entry name" value="Translation initiation factor IF-2"/>
    <property type="match status" value="1"/>
</dbReference>
<dbReference type="SMART" id="SM00343">
    <property type="entry name" value="ZnF_C2HC"/>
    <property type="match status" value="1"/>
</dbReference>
<dbReference type="InterPro" id="IPR023115">
    <property type="entry name" value="TIF_IF2_dom3"/>
</dbReference>
<dbReference type="SUPFAM" id="SSF52156">
    <property type="entry name" value="Initiation factor IF2/eIF5b, domain 3"/>
    <property type="match status" value="1"/>
</dbReference>
<keyword evidence="3" id="KW-0396">Initiation factor</keyword>
<dbReference type="Pfam" id="PF00009">
    <property type="entry name" value="GTP_EFTU"/>
    <property type="match status" value="1"/>
</dbReference>
<proteinExistence type="inferred from homology"/>
<dbReference type="InterPro" id="IPR000178">
    <property type="entry name" value="TF_IF2_bacterial-like"/>
</dbReference>
<reference evidence="12 13" key="1">
    <citation type="journal article" date="2016" name="Sci. Rep.">
        <title>Draft genome sequencing and secretome analysis of fungal phytopathogen Ascochyta rabiei provides insight into the necrotrophic effector repertoire.</title>
        <authorList>
            <person name="Verma S."/>
            <person name="Gazara R.K."/>
            <person name="Nizam S."/>
            <person name="Parween S."/>
            <person name="Chattopadhyay D."/>
            <person name="Verma P.K."/>
        </authorList>
    </citation>
    <scope>NUCLEOTIDE SEQUENCE [LARGE SCALE GENOMIC DNA]</scope>
    <source>
        <strain evidence="12 13">ArDII</strain>
    </source>
</reference>
<evidence type="ECO:0000256" key="3">
    <source>
        <dbReference type="ARBA" id="ARBA00022540"/>
    </source>
</evidence>
<feature type="compositionally biased region" description="Basic and acidic residues" evidence="11">
    <location>
        <begin position="149"/>
        <end position="169"/>
    </location>
</feature>
<feature type="region of interest" description="Disordered" evidence="11">
    <location>
        <begin position="325"/>
        <end position="346"/>
    </location>
</feature>
<evidence type="ECO:0000313" key="13">
    <source>
        <dbReference type="Proteomes" id="UP000076837"/>
    </source>
</evidence>
<evidence type="ECO:0000256" key="7">
    <source>
        <dbReference type="ARBA" id="ARBA00023128"/>
    </source>
</evidence>
<evidence type="ECO:0000256" key="1">
    <source>
        <dbReference type="ARBA" id="ARBA00004173"/>
    </source>
</evidence>
<comment type="similarity">
    <text evidence="2">Belongs to the TRAFAC class translation factor GTPase superfamily. Classic translation factor GTPase family. IF-2 subfamily.</text>
</comment>
<dbReference type="SUPFAM" id="SSF50447">
    <property type="entry name" value="Translation proteins"/>
    <property type="match status" value="2"/>
</dbReference>
<dbReference type="InterPro" id="IPR000795">
    <property type="entry name" value="T_Tr_GTP-bd_dom"/>
</dbReference>
<dbReference type="Proteomes" id="UP000076837">
    <property type="component" value="Unassembled WGS sequence"/>
</dbReference>
<dbReference type="OrthoDB" id="361630at2759"/>
<evidence type="ECO:0000313" key="12">
    <source>
        <dbReference type="EMBL" id="KZM26728.1"/>
    </source>
</evidence>
<dbReference type="EMBL" id="JYNV01000098">
    <property type="protein sequence ID" value="KZM26728.1"/>
    <property type="molecule type" value="Genomic_DNA"/>
</dbReference>
<dbReference type="NCBIfam" id="TIGR00487">
    <property type="entry name" value="IF-2"/>
    <property type="match status" value="1"/>
</dbReference>
<dbReference type="Gene3D" id="4.10.60.10">
    <property type="entry name" value="Zinc finger, CCHC-type"/>
    <property type="match status" value="1"/>
</dbReference>
<evidence type="ECO:0000256" key="2">
    <source>
        <dbReference type="ARBA" id="ARBA00007733"/>
    </source>
</evidence>
<dbReference type="Gene3D" id="3.40.50.10050">
    <property type="entry name" value="Translation initiation factor IF- 2, domain 3"/>
    <property type="match status" value="1"/>
</dbReference>
<dbReference type="InterPro" id="IPR053905">
    <property type="entry name" value="EF-G-like_DII"/>
</dbReference>
<dbReference type="InterPro" id="IPR036925">
    <property type="entry name" value="TIF_IF2_dom3_sf"/>
</dbReference>
<dbReference type="STRING" id="5454.A0A163K223"/>
<feature type="coiled-coil region" evidence="10">
    <location>
        <begin position="792"/>
        <end position="819"/>
    </location>
</feature>
<dbReference type="InterPro" id="IPR006847">
    <property type="entry name" value="IF2_N"/>
</dbReference>
<keyword evidence="5" id="KW-0648">Protein biosynthesis</keyword>
<dbReference type="InterPro" id="IPR027417">
    <property type="entry name" value="P-loop_NTPase"/>
</dbReference>
<dbReference type="InterPro" id="IPR015760">
    <property type="entry name" value="TIF_IF2"/>
</dbReference>
<dbReference type="GO" id="GO:0005525">
    <property type="term" value="F:GTP binding"/>
    <property type="evidence" value="ECO:0007669"/>
    <property type="project" value="UniProtKB-KW"/>
</dbReference>
<dbReference type="CDD" id="cd01887">
    <property type="entry name" value="IF2_eIF5B"/>
    <property type="match status" value="1"/>
</dbReference>
<evidence type="ECO:0000256" key="4">
    <source>
        <dbReference type="ARBA" id="ARBA00022741"/>
    </source>
</evidence>
<feature type="compositionally biased region" description="Basic residues" evidence="11">
    <location>
        <begin position="371"/>
        <end position="382"/>
    </location>
</feature>
<dbReference type="PROSITE" id="PS50158">
    <property type="entry name" value="ZF_CCHC"/>
    <property type="match status" value="1"/>
</dbReference>
<dbReference type="Pfam" id="PF11987">
    <property type="entry name" value="IF-2"/>
    <property type="match status" value="1"/>
</dbReference>
<evidence type="ECO:0000256" key="6">
    <source>
        <dbReference type="ARBA" id="ARBA00022946"/>
    </source>
</evidence>